<keyword evidence="8" id="KW-0902">Two-component regulatory system</keyword>
<evidence type="ECO:0000256" key="5">
    <source>
        <dbReference type="ARBA" id="ARBA00022741"/>
    </source>
</evidence>
<evidence type="ECO:0000256" key="6">
    <source>
        <dbReference type="ARBA" id="ARBA00022777"/>
    </source>
</evidence>
<dbReference type="Gene3D" id="3.30.565.10">
    <property type="entry name" value="Histidine kinase-like ATPase, C-terminal domain"/>
    <property type="match status" value="1"/>
</dbReference>
<sequence length="382" mass="44035">MNFTDERNFSRWFIIISCLVVVSLVLWNTTIFFQRLKEDERSKMSIWAHALQDFEEMSPNEDAALILEILNNNTTIPIIHTNDKGEIDYTTNIDPKILDNEERLNDLLLQMMEENEPIIINLGEGQEQYIYYGNSPTLNKLKYYPVGLTLIGFLFIGVVYFFYTTTKSSEQNKLWAGMAKETAHQIGTPLSSLIGWTEILKDENVNKDYITEIEKDVDRLKTITERFSKIGSAPLLKITDVVKATQESFDYLQVRSSNLIDFSINVPKKAIEVELNQQLYSWTIENLVKNAIDAMRGKGKLNIEIKEEPKWVFILIKDTGKGIEKSKFKIIFEPGQTSKKRGWGLGLSLAKRIIEEYHKGKIKVLESELNKGTTFKISLRKI</sequence>
<dbReference type="SMART" id="SM00387">
    <property type="entry name" value="HATPase_c"/>
    <property type="match status" value="1"/>
</dbReference>
<feature type="transmembrane region" description="Helical" evidence="9">
    <location>
        <begin position="143"/>
        <end position="163"/>
    </location>
</feature>
<evidence type="ECO:0000256" key="2">
    <source>
        <dbReference type="ARBA" id="ARBA00012438"/>
    </source>
</evidence>
<dbReference type="SUPFAM" id="SSF55874">
    <property type="entry name" value="ATPase domain of HSP90 chaperone/DNA topoisomerase II/histidine kinase"/>
    <property type="match status" value="1"/>
</dbReference>
<dbReference type="EMBL" id="JAVRHN010000016">
    <property type="protein sequence ID" value="MDT0687999.1"/>
    <property type="molecule type" value="Genomic_DNA"/>
</dbReference>
<dbReference type="SMART" id="SM00388">
    <property type="entry name" value="HisKA"/>
    <property type="match status" value="1"/>
</dbReference>
<keyword evidence="4" id="KW-0808">Transferase</keyword>
<dbReference type="InterPro" id="IPR005467">
    <property type="entry name" value="His_kinase_dom"/>
</dbReference>
<proteinExistence type="predicted"/>
<evidence type="ECO:0000256" key="3">
    <source>
        <dbReference type="ARBA" id="ARBA00022553"/>
    </source>
</evidence>
<evidence type="ECO:0000259" key="10">
    <source>
        <dbReference type="PROSITE" id="PS50109"/>
    </source>
</evidence>
<name>A0ABU3DWA4_9FLAO</name>
<dbReference type="InterPro" id="IPR004358">
    <property type="entry name" value="Sig_transdc_His_kin-like_C"/>
</dbReference>
<evidence type="ECO:0000313" key="12">
    <source>
        <dbReference type="Proteomes" id="UP001253848"/>
    </source>
</evidence>
<dbReference type="InterPro" id="IPR036890">
    <property type="entry name" value="HATPase_C_sf"/>
</dbReference>
<keyword evidence="9" id="KW-0472">Membrane</keyword>
<dbReference type="SUPFAM" id="SSF47384">
    <property type="entry name" value="Homodimeric domain of signal transducing histidine kinase"/>
    <property type="match status" value="1"/>
</dbReference>
<keyword evidence="9" id="KW-0812">Transmembrane</keyword>
<keyword evidence="3" id="KW-0597">Phosphoprotein</keyword>
<keyword evidence="6 11" id="KW-0418">Kinase</keyword>
<dbReference type="GO" id="GO:0016301">
    <property type="term" value="F:kinase activity"/>
    <property type="evidence" value="ECO:0007669"/>
    <property type="project" value="UniProtKB-KW"/>
</dbReference>
<evidence type="ECO:0000313" key="11">
    <source>
        <dbReference type="EMBL" id="MDT0687999.1"/>
    </source>
</evidence>
<dbReference type="InterPro" id="IPR003594">
    <property type="entry name" value="HATPase_dom"/>
</dbReference>
<dbReference type="InterPro" id="IPR036097">
    <property type="entry name" value="HisK_dim/P_sf"/>
</dbReference>
<dbReference type="Proteomes" id="UP001253848">
    <property type="component" value="Unassembled WGS sequence"/>
</dbReference>
<comment type="catalytic activity">
    <reaction evidence="1">
        <text>ATP + protein L-histidine = ADP + protein N-phospho-L-histidine.</text>
        <dbReference type="EC" id="2.7.13.3"/>
    </reaction>
</comment>
<dbReference type="PRINTS" id="PR00344">
    <property type="entry name" value="BCTRLSENSOR"/>
</dbReference>
<evidence type="ECO:0000256" key="8">
    <source>
        <dbReference type="ARBA" id="ARBA00023012"/>
    </source>
</evidence>
<dbReference type="InterPro" id="IPR003661">
    <property type="entry name" value="HisK_dim/P_dom"/>
</dbReference>
<protein>
    <recommendedName>
        <fullName evidence="2">histidine kinase</fullName>
        <ecNumber evidence="2">2.7.13.3</ecNumber>
    </recommendedName>
</protein>
<dbReference type="Pfam" id="PF00512">
    <property type="entry name" value="HisKA"/>
    <property type="match status" value="1"/>
</dbReference>
<keyword evidence="7" id="KW-0067">ATP-binding</keyword>
<dbReference type="PANTHER" id="PTHR43065">
    <property type="entry name" value="SENSOR HISTIDINE KINASE"/>
    <property type="match status" value="1"/>
</dbReference>
<evidence type="ECO:0000256" key="7">
    <source>
        <dbReference type="ARBA" id="ARBA00022840"/>
    </source>
</evidence>
<accession>A0ABU3DWA4</accession>
<feature type="transmembrane region" description="Helical" evidence="9">
    <location>
        <begin position="12"/>
        <end position="33"/>
    </location>
</feature>
<evidence type="ECO:0000256" key="4">
    <source>
        <dbReference type="ARBA" id="ARBA00022679"/>
    </source>
</evidence>
<feature type="domain" description="Histidine kinase" evidence="10">
    <location>
        <begin position="181"/>
        <end position="382"/>
    </location>
</feature>
<reference evidence="11 12" key="1">
    <citation type="submission" date="2023-09" db="EMBL/GenBank/DDBJ databases">
        <authorList>
            <person name="Rey-Velasco X."/>
        </authorList>
    </citation>
    <scope>NUCLEOTIDE SEQUENCE [LARGE SCALE GENOMIC DNA]</scope>
    <source>
        <strain evidence="11 12">F225</strain>
    </source>
</reference>
<dbReference type="RefSeq" id="WP_311501262.1">
    <property type="nucleotide sequence ID" value="NZ_JAVRHN010000016.1"/>
</dbReference>
<gene>
    <name evidence="11" type="ORF">RM541_16655</name>
</gene>
<dbReference type="CDD" id="cd00082">
    <property type="entry name" value="HisKA"/>
    <property type="match status" value="1"/>
</dbReference>
<evidence type="ECO:0000256" key="9">
    <source>
        <dbReference type="SAM" id="Phobius"/>
    </source>
</evidence>
<dbReference type="Pfam" id="PF02518">
    <property type="entry name" value="HATPase_c"/>
    <property type="match status" value="1"/>
</dbReference>
<evidence type="ECO:0000256" key="1">
    <source>
        <dbReference type="ARBA" id="ARBA00000085"/>
    </source>
</evidence>
<dbReference type="EC" id="2.7.13.3" evidence="2"/>
<keyword evidence="5" id="KW-0547">Nucleotide-binding</keyword>
<dbReference type="PANTHER" id="PTHR43065:SF46">
    <property type="entry name" value="C4-DICARBOXYLATE TRANSPORT SENSOR PROTEIN DCTB"/>
    <property type="match status" value="1"/>
</dbReference>
<comment type="caution">
    <text evidence="11">The sequence shown here is derived from an EMBL/GenBank/DDBJ whole genome shotgun (WGS) entry which is preliminary data.</text>
</comment>
<keyword evidence="9" id="KW-1133">Transmembrane helix</keyword>
<keyword evidence="12" id="KW-1185">Reference proteome</keyword>
<dbReference type="Gene3D" id="1.10.287.130">
    <property type="match status" value="1"/>
</dbReference>
<dbReference type="PROSITE" id="PS50109">
    <property type="entry name" value="HIS_KIN"/>
    <property type="match status" value="1"/>
</dbReference>
<organism evidence="11 12">
    <name type="scientific">Autumnicola psychrophila</name>
    <dbReference type="NCBI Taxonomy" id="3075592"/>
    <lineage>
        <taxon>Bacteria</taxon>
        <taxon>Pseudomonadati</taxon>
        <taxon>Bacteroidota</taxon>
        <taxon>Flavobacteriia</taxon>
        <taxon>Flavobacteriales</taxon>
        <taxon>Flavobacteriaceae</taxon>
        <taxon>Autumnicola</taxon>
    </lineage>
</organism>